<protein>
    <submittedName>
        <fullName evidence="1">Uncharacterized protein</fullName>
    </submittedName>
</protein>
<keyword evidence="2" id="KW-1185">Reference proteome</keyword>
<sequence>MTIVAHGARALSVVIPFRRRPAPALTLADVETLGAAISRYALAGVAGSLPGLPEMDTCRAAAMQSEAIEQTEEAIRAIDARLGLGTGETLVRLIRSRLAAKLTADEARATEWDAVDAAARRR</sequence>
<evidence type="ECO:0000313" key="2">
    <source>
        <dbReference type="Proteomes" id="UP000681594"/>
    </source>
</evidence>
<reference evidence="1 2" key="1">
    <citation type="submission" date="2021-03" db="EMBL/GenBank/DDBJ databases">
        <authorList>
            <person name="So Y."/>
        </authorList>
    </citation>
    <scope>NUCLEOTIDE SEQUENCE [LARGE SCALE GENOMIC DNA]</scope>
    <source>
        <strain evidence="1 2">SSH11</strain>
    </source>
</reference>
<comment type="caution">
    <text evidence="1">The sequence shown here is derived from an EMBL/GenBank/DDBJ whole genome shotgun (WGS) entry which is preliminary data.</text>
</comment>
<dbReference type="Proteomes" id="UP000681594">
    <property type="component" value="Unassembled WGS sequence"/>
</dbReference>
<dbReference type="EMBL" id="JAGIZB010000008">
    <property type="protein sequence ID" value="MBP0445153.1"/>
    <property type="molecule type" value="Genomic_DNA"/>
</dbReference>
<name>A0ABS4ADR8_9PROT</name>
<dbReference type="RefSeq" id="WP_209379398.1">
    <property type="nucleotide sequence ID" value="NZ_JAGIZB010000008.1"/>
</dbReference>
<accession>A0ABS4ADR8</accession>
<gene>
    <name evidence="1" type="ORF">J8J14_10210</name>
</gene>
<organism evidence="1 2">
    <name type="scientific">Pararoseomonas baculiformis</name>
    <dbReference type="NCBI Taxonomy" id="2820812"/>
    <lineage>
        <taxon>Bacteria</taxon>
        <taxon>Pseudomonadati</taxon>
        <taxon>Pseudomonadota</taxon>
        <taxon>Alphaproteobacteria</taxon>
        <taxon>Acetobacterales</taxon>
        <taxon>Acetobacteraceae</taxon>
        <taxon>Pararoseomonas</taxon>
    </lineage>
</organism>
<proteinExistence type="predicted"/>
<evidence type="ECO:0000313" key="1">
    <source>
        <dbReference type="EMBL" id="MBP0445153.1"/>
    </source>
</evidence>